<dbReference type="PROSITE" id="PS51186">
    <property type="entry name" value="GNAT"/>
    <property type="match status" value="1"/>
</dbReference>
<dbReference type="SUPFAM" id="SSF55729">
    <property type="entry name" value="Acyl-CoA N-acyltransferases (Nat)"/>
    <property type="match status" value="1"/>
</dbReference>
<dbReference type="InterPro" id="IPR016181">
    <property type="entry name" value="Acyl_CoA_acyltransferase"/>
</dbReference>
<dbReference type="EMBL" id="JAFBCV010000001">
    <property type="protein sequence ID" value="MBM7837247.1"/>
    <property type="molecule type" value="Genomic_DNA"/>
</dbReference>
<gene>
    <name evidence="2" type="ORF">JOC54_000478</name>
</gene>
<dbReference type="Gene3D" id="3.40.630.30">
    <property type="match status" value="1"/>
</dbReference>
<dbReference type="CDD" id="cd04301">
    <property type="entry name" value="NAT_SF"/>
    <property type="match status" value="1"/>
</dbReference>
<organism evidence="2 3">
    <name type="scientific">Shouchella xiaoxiensis</name>
    <dbReference type="NCBI Taxonomy" id="766895"/>
    <lineage>
        <taxon>Bacteria</taxon>
        <taxon>Bacillati</taxon>
        <taxon>Bacillota</taxon>
        <taxon>Bacilli</taxon>
        <taxon>Bacillales</taxon>
        <taxon>Bacillaceae</taxon>
        <taxon>Shouchella</taxon>
    </lineage>
</organism>
<evidence type="ECO:0000259" key="1">
    <source>
        <dbReference type="PROSITE" id="PS51186"/>
    </source>
</evidence>
<reference evidence="2" key="1">
    <citation type="submission" date="2021-01" db="EMBL/GenBank/DDBJ databases">
        <title>Genomic Encyclopedia of Type Strains, Phase IV (KMG-IV): sequencing the most valuable type-strain genomes for metagenomic binning, comparative biology and taxonomic classification.</title>
        <authorList>
            <person name="Goeker M."/>
        </authorList>
    </citation>
    <scope>NUCLEOTIDE SEQUENCE</scope>
    <source>
        <strain evidence="2">DSM 21943</strain>
    </source>
</reference>
<dbReference type="Proteomes" id="UP001179280">
    <property type="component" value="Unassembled WGS sequence"/>
</dbReference>
<evidence type="ECO:0000313" key="2">
    <source>
        <dbReference type="EMBL" id="MBM7837247.1"/>
    </source>
</evidence>
<proteinExistence type="predicted"/>
<feature type="domain" description="N-acetyltransferase" evidence="1">
    <location>
        <begin position="4"/>
        <end position="146"/>
    </location>
</feature>
<accession>A0ABS2SP01</accession>
<keyword evidence="3" id="KW-1185">Reference proteome</keyword>
<sequence>MKPTTIRSLKRVEDWREAYPIMHQLRTHLTEAMYMDLVAEAVNVDRYLLYALYEAEEIAAVVGFKEMTTLYNGRFIWVCDLITDKEKRSLGYGEKLLSFVHEYAREKKIKRVSLSSGLQRKDAHRFYEDKMGYGKTSYVFLKQVSD</sequence>
<dbReference type="Pfam" id="PF00583">
    <property type="entry name" value="Acetyltransf_1"/>
    <property type="match status" value="1"/>
</dbReference>
<name>A0ABS2SP01_9BACI</name>
<evidence type="ECO:0000313" key="3">
    <source>
        <dbReference type="Proteomes" id="UP001179280"/>
    </source>
</evidence>
<dbReference type="InterPro" id="IPR000182">
    <property type="entry name" value="GNAT_dom"/>
</dbReference>
<comment type="caution">
    <text evidence="2">The sequence shown here is derived from an EMBL/GenBank/DDBJ whole genome shotgun (WGS) entry which is preliminary data.</text>
</comment>
<dbReference type="RefSeq" id="WP_204464141.1">
    <property type="nucleotide sequence ID" value="NZ_JAFBCV010000001.1"/>
</dbReference>
<protein>
    <submittedName>
        <fullName evidence="2">GNAT superfamily N-acetyltransferase</fullName>
    </submittedName>
</protein>